<gene>
    <name evidence="1" type="ORF">JKJ07_08095</name>
</gene>
<comment type="caution">
    <text evidence="1">The sequence shown here is derived from an EMBL/GenBank/DDBJ whole genome shotgun (WGS) entry which is preliminary data.</text>
</comment>
<reference evidence="1 2" key="1">
    <citation type="submission" date="2021-01" db="EMBL/GenBank/DDBJ databases">
        <title>Actinoplanes sp. nov. LDG1-01 isolated from lichen.</title>
        <authorList>
            <person name="Saeng-In P."/>
            <person name="Phongsopitanun W."/>
            <person name="Kanchanasin P."/>
            <person name="Yuki M."/>
            <person name="Kudo T."/>
            <person name="Ohkuma M."/>
            <person name="Tanasupawat S."/>
        </authorList>
    </citation>
    <scope>NUCLEOTIDE SEQUENCE [LARGE SCALE GENOMIC DNA]</scope>
    <source>
        <strain evidence="1 2">LDG1-01</strain>
    </source>
</reference>
<dbReference type="RefSeq" id="WP_202990597.1">
    <property type="nucleotide sequence ID" value="NZ_JAENHO010000002.1"/>
</dbReference>
<protein>
    <submittedName>
        <fullName evidence="1">Uncharacterized protein</fullName>
    </submittedName>
</protein>
<evidence type="ECO:0000313" key="2">
    <source>
        <dbReference type="Proteomes" id="UP000598996"/>
    </source>
</evidence>
<dbReference type="Gene3D" id="1.20.1260.20">
    <property type="entry name" value="PPE superfamily"/>
    <property type="match status" value="1"/>
</dbReference>
<name>A0ABS1VHZ4_9ACTN</name>
<organism evidence="1 2">
    <name type="scientific">Paractinoplanes lichenicola</name>
    <dbReference type="NCBI Taxonomy" id="2802976"/>
    <lineage>
        <taxon>Bacteria</taxon>
        <taxon>Bacillati</taxon>
        <taxon>Actinomycetota</taxon>
        <taxon>Actinomycetes</taxon>
        <taxon>Micromonosporales</taxon>
        <taxon>Micromonosporaceae</taxon>
        <taxon>Paractinoplanes</taxon>
    </lineage>
</organism>
<accession>A0ABS1VHZ4</accession>
<sequence>MTITLTGLLDADTGRLLSIARRWDQLALALDAAVEDLGPAARDLPHHWPAGPSSQAAQDKLADIRVQVGTGHTNCAIIADIIRDYAWAIEDHRRLLRGLVAEAEQRGLRVDLRSGTITAPLEAGAGQATVDSYVAQIGEILARVNQDDQVIAERMTAYTYRDTVIPDTERPEYDETAVLALAGSTKASQSSWWQSQHPLVQDRAIVEHPEIVGAAVGLPAKDRDSANRLLLRRDREALLASREAHQNLHDGAMTQAQLNLDRRLAALDDLERRAQGRRILSYPPGAGTPTR</sequence>
<keyword evidence="2" id="KW-1185">Reference proteome</keyword>
<proteinExistence type="predicted"/>
<dbReference type="Proteomes" id="UP000598996">
    <property type="component" value="Unassembled WGS sequence"/>
</dbReference>
<dbReference type="EMBL" id="JAENHO010000002">
    <property type="protein sequence ID" value="MBL7254270.1"/>
    <property type="molecule type" value="Genomic_DNA"/>
</dbReference>
<evidence type="ECO:0000313" key="1">
    <source>
        <dbReference type="EMBL" id="MBL7254270.1"/>
    </source>
</evidence>
<dbReference type="InterPro" id="IPR038332">
    <property type="entry name" value="PPE_sf"/>
</dbReference>